<name>A0A498J201_MALDO</name>
<proteinExistence type="predicted"/>
<organism evidence="1 2">
    <name type="scientific">Malus domestica</name>
    <name type="common">Apple</name>
    <name type="synonym">Pyrus malus</name>
    <dbReference type="NCBI Taxonomy" id="3750"/>
    <lineage>
        <taxon>Eukaryota</taxon>
        <taxon>Viridiplantae</taxon>
        <taxon>Streptophyta</taxon>
        <taxon>Embryophyta</taxon>
        <taxon>Tracheophyta</taxon>
        <taxon>Spermatophyta</taxon>
        <taxon>Magnoliopsida</taxon>
        <taxon>eudicotyledons</taxon>
        <taxon>Gunneridae</taxon>
        <taxon>Pentapetalae</taxon>
        <taxon>rosids</taxon>
        <taxon>fabids</taxon>
        <taxon>Rosales</taxon>
        <taxon>Rosaceae</taxon>
        <taxon>Amygdaloideae</taxon>
        <taxon>Maleae</taxon>
        <taxon>Malus</taxon>
    </lineage>
</organism>
<accession>A0A498J201</accession>
<comment type="caution">
    <text evidence="1">The sequence shown here is derived from an EMBL/GenBank/DDBJ whole genome shotgun (WGS) entry which is preliminary data.</text>
</comment>
<evidence type="ECO:0000313" key="2">
    <source>
        <dbReference type="Proteomes" id="UP000290289"/>
    </source>
</evidence>
<protein>
    <submittedName>
        <fullName evidence="1">Uncharacterized protein</fullName>
    </submittedName>
</protein>
<evidence type="ECO:0000313" key="1">
    <source>
        <dbReference type="EMBL" id="RXH89206.1"/>
    </source>
</evidence>
<sequence length="82" mass="9578">MWECNQQYFEHPDVLQELPVEDKISILLESSELYIERTNQEFHIQALNYGYSHKGEKNIVAGTKEQSTTHSCPGEEQHMLIL</sequence>
<keyword evidence="2" id="KW-1185">Reference proteome</keyword>
<gene>
    <name evidence="1" type="ORF">DVH24_031563</name>
</gene>
<dbReference type="EMBL" id="RDQH01000335">
    <property type="protein sequence ID" value="RXH89206.1"/>
    <property type="molecule type" value="Genomic_DNA"/>
</dbReference>
<dbReference type="AlphaFoldDB" id="A0A498J201"/>
<dbReference type="Proteomes" id="UP000290289">
    <property type="component" value="Chromosome 9"/>
</dbReference>
<reference evidence="1 2" key="1">
    <citation type="submission" date="2018-10" db="EMBL/GenBank/DDBJ databases">
        <title>A high-quality apple genome assembly.</title>
        <authorList>
            <person name="Hu J."/>
        </authorList>
    </citation>
    <scope>NUCLEOTIDE SEQUENCE [LARGE SCALE GENOMIC DNA]</scope>
    <source>
        <strain evidence="2">cv. HFTH1</strain>
        <tissue evidence="1">Young leaf</tissue>
    </source>
</reference>